<feature type="compositionally biased region" description="Basic residues" evidence="8">
    <location>
        <begin position="661"/>
        <end position="674"/>
    </location>
</feature>
<dbReference type="EC" id="3.6.4.13" evidence="7"/>
<comment type="catalytic activity">
    <reaction evidence="7">
        <text>ATP + H2O = ADP + phosphate + H(+)</text>
        <dbReference type="Rhea" id="RHEA:13065"/>
        <dbReference type="ChEBI" id="CHEBI:15377"/>
        <dbReference type="ChEBI" id="CHEBI:15378"/>
        <dbReference type="ChEBI" id="CHEBI:30616"/>
        <dbReference type="ChEBI" id="CHEBI:43474"/>
        <dbReference type="ChEBI" id="CHEBI:456216"/>
        <dbReference type="EC" id="3.6.4.13"/>
    </reaction>
</comment>
<dbReference type="PROSITE" id="PS51194">
    <property type="entry name" value="HELICASE_CTER"/>
    <property type="match status" value="1"/>
</dbReference>
<organism evidence="11 12">
    <name type="scientific">Bemisia tabaci</name>
    <name type="common">Sweetpotato whitefly</name>
    <name type="synonym">Aleurodes tabaci</name>
    <dbReference type="NCBI Taxonomy" id="7038"/>
    <lineage>
        <taxon>Eukaryota</taxon>
        <taxon>Metazoa</taxon>
        <taxon>Ecdysozoa</taxon>
        <taxon>Arthropoda</taxon>
        <taxon>Hexapoda</taxon>
        <taxon>Insecta</taxon>
        <taxon>Pterygota</taxon>
        <taxon>Neoptera</taxon>
        <taxon>Paraneoptera</taxon>
        <taxon>Hemiptera</taxon>
        <taxon>Sternorrhyncha</taxon>
        <taxon>Aleyrodoidea</taxon>
        <taxon>Aleyrodidae</taxon>
        <taxon>Aleyrodinae</taxon>
        <taxon>Bemisia</taxon>
    </lineage>
</organism>
<dbReference type="InterPro" id="IPR000629">
    <property type="entry name" value="RNA-helicase_DEAD-box_CS"/>
</dbReference>
<sequence length="706" mass="79381">MAEAETVGDYTIIKDLQFEGKSKVKRVLPEWLAKPKVVSIDLQNLSTKITDIKDLHPVLVKRLEKNKITHFFPIQAQLIPWIIKARKAPRYLWPCDICVSSPTGSGKTLAFAIPIIQLLLDRLIPKVRALVVLPTQDLAAQVYEVFKDYVAGTPLKVALISGGSTSLKKEQATLVRQCPINGLESLVDIVVTTPGRLLDHLDSTPGFTLSALEFLVIDEADRILDDFRMEWLQHLERHLTKGALAAPPVSLHLLKTLPPRPQRLLFSATLSQDPEKLQQLGLFQPKLFTAAIDADVGSSNQDSTVFVGKFTTPKELTEKYVQCTVASKPLFLYHFLVTEKWSQVLCFVHSVEMSHTLAMLLQHLSKLDNKPLNVAEISVERDVKNRLKIIKDFEEGKIDVLVTSDRLARGISIPNAKYVISFDVPKFAKNYIHRIGRTGRAGQLGTAVTLVSGKEVSRFQDVLKATKKTGSVSSLPFSRRSLHQYEDIFKQALTLIKSNKEDVVKRNLEKVKSAKKSKRPEKSKSGKLVHRKDIRRKGAESTKNRSIPNGDVIEQDIPKSTSENLLSNSEKTKSVENSIVIKSKKTKQVKSEDSVKLKTAINGKKVNGQLNKDLIKLQLPAEIPKSGVAKRQFIKETMKAKWQARKVNRVKAKQRLESKEKKKQKKKLKKKLKRKDGAVNEVEGSKEKKSTDKVKVKKSKKLKEIM</sequence>
<feature type="compositionally biased region" description="Basic residues" evidence="8">
    <location>
        <begin position="513"/>
        <end position="535"/>
    </location>
</feature>
<evidence type="ECO:0000256" key="6">
    <source>
        <dbReference type="RuleBase" id="RU000492"/>
    </source>
</evidence>
<dbReference type="InterPro" id="IPR027417">
    <property type="entry name" value="P-loop_NTPase"/>
</dbReference>
<comment type="function">
    <text evidence="7">RNA helicase.</text>
</comment>
<reference evidence="11" key="1">
    <citation type="submission" date="2021-12" db="EMBL/GenBank/DDBJ databases">
        <authorList>
            <person name="King R."/>
        </authorList>
    </citation>
    <scope>NUCLEOTIDE SEQUENCE</scope>
</reference>
<feature type="domain" description="Helicase ATP-binding" evidence="9">
    <location>
        <begin position="88"/>
        <end position="288"/>
    </location>
</feature>
<protein>
    <recommendedName>
        <fullName evidence="7">ATP-dependent RNA helicase</fullName>
        <ecNumber evidence="7">3.6.4.13</ecNumber>
    </recommendedName>
</protein>
<dbReference type="PROSITE" id="PS51192">
    <property type="entry name" value="HELICASE_ATP_BIND_1"/>
    <property type="match status" value="1"/>
</dbReference>
<keyword evidence="2 6" id="KW-0378">Hydrolase</keyword>
<feature type="domain" description="Helicase C-terminal" evidence="10">
    <location>
        <begin position="331"/>
        <end position="483"/>
    </location>
</feature>
<feature type="region of interest" description="Disordered" evidence="8">
    <location>
        <begin position="508"/>
        <end position="574"/>
    </location>
</feature>
<dbReference type="SUPFAM" id="SSF52540">
    <property type="entry name" value="P-loop containing nucleoside triphosphate hydrolases"/>
    <property type="match status" value="1"/>
</dbReference>
<evidence type="ECO:0000259" key="9">
    <source>
        <dbReference type="PROSITE" id="PS51192"/>
    </source>
</evidence>
<dbReference type="InterPro" id="IPR011545">
    <property type="entry name" value="DEAD/DEAH_box_helicase_dom"/>
</dbReference>
<keyword evidence="1 6" id="KW-0547">Nucleotide-binding</keyword>
<dbReference type="EMBL" id="OU963871">
    <property type="protein sequence ID" value="CAH0383704.1"/>
    <property type="molecule type" value="Genomic_DNA"/>
</dbReference>
<dbReference type="PROSITE" id="PS00039">
    <property type="entry name" value="DEAD_ATP_HELICASE"/>
    <property type="match status" value="1"/>
</dbReference>
<keyword evidence="5 7" id="KW-0694">RNA-binding</keyword>
<evidence type="ECO:0000256" key="7">
    <source>
        <dbReference type="RuleBase" id="RU365068"/>
    </source>
</evidence>
<evidence type="ECO:0000256" key="8">
    <source>
        <dbReference type="SAM" id="MobiDB-lite"/>
    </source>
</evidence>
<keyword evidence="3 6" id="KW-0347">Helicase</keyword>
<feature type="region of interest" description="Disordered" evidence="8">
    <location>
        <begin position="641"/>
        <end position="706"/>
    </location>
</feature>
<dbReference type="CDD" id="cd17956">
    <property type="entry name" value="DEADc_DDX51"/>
    <property type="match status" value="1"/>
</dbReference>
<evidence type="ECO:0000313" key="11">
    <source>
        <dbReference type="EMBL" id="CAH0383704.1"/>
    </source>
</evidence>
<dbReference type="KEGG" id="btab:109040570"/>
<evidence type="ECO:0000259" key="10">
    <source>
        <dbReference type="PROSITE" id="PS51194"/>
    </source>
</evidence>
<accession>A0A9P0A3W7</accession>
<evidence type="ECO:0000256" key="1">
    <source>
        <dbReference type="ARBA" id="ARBA00022741"/>
    </source>
</evidence>
<feature type="compositionally biased region" description="Polar residues" evidence="8">
    <location>
        <begin position="558"/>
        <end position="569"/>
    </location>
</feature>
<name>A0A9P0A3W7_BEMTA</name>
<dbReference type="PANTHER" id="PTHR24031">
    <property type="entry name" value="RNA HELICASE"/>
    <property type="match status" value="1"/>
</dbReference>
<dbReference type="GO" id="GO:0003724">
    <property type="term" value="F:RNA helicase activity"/>
    <property type="evidence" value="ECO:0007669"/>
    <property type="project" value="UniProtKB-EC"/>
</dbReference>
<dbReference type="InterPro" id="IPR014001">
    <property type="entry name" value="Helicase_ATP-bd"/>
</dbReference>
<keyword evidence="4 6" id="KW-0067">ATP-binding</keyword>
<comment type="similarity">
    <text evidence="6">Belongs to the DEAD box helicase family.</text>
</comment>
<dbReference type="GO" id="GO:0016787">
    <property type="term" value="F:hydrolase activity"/>
    <property type="evidence" value="ECO:0007669"/>
    <property type="project" value="UniProtKB-KW"/>
</dbReference>
<feature type="compositionally biased region" description="Basic residues" evidence="8">
    <location>
        <begin position="695"/>
        <end position="706"/>
    </location>
</feature>
<dbReference type="Proteomes" id="UP001152759">
    <property type="component" value="Chromosome 10"/>
</dbReference>
<dbReference type="SMART" id="SM00487">
    <property type="entry name" value="DEXDc"/>
    <property type="match status" value="1"/>
</dbReference>
<dbReference type="GO" id="GO:0003723">
    <property type="term" value="F:RNA binding"/>
    <property type="evidence" value="ECO:0007669"/>
    <property type="project" value="UniProtKB-UniRule"/>
</dbReference>
<dbReference type="CDD" id="cd18787">
    <property type="entry name" value="SF2_C_DEAD"/>
    <property type="match status" value="1"/>
</dbReference>
<feature type="compositionally biased region" description="Basic and acidic residues" evidence="8">
    <location>
        <begin position="675"/>
        <end position="694"/>
    </location>
</feature>
<evidence type="ECO:0000313" key="12">
    <source>
        <dbReference type="Proteomes" id="UP001152759"/>
    </source>
</evidence>
<dbReference type="InterPro" id="IPR001650">
    <property type="entry name" value="Helicase_C-like"/>
</dbReference>
<evidence type="ECO:0000256" key="2">
    <source>
        <dbReference type="ARBA" id="ARBA00022801"/>
    </source>
</evidence>
<comment type="domain">
    <text evidence="7">The Q motif is unique to and characteristic of the DEAD box family of RNA helicases and controls ATP binding and hydrolysis.</text>
</comment>
<dbReference type="SMART" id="SM00490">
    <property type="entry name" value="HELICc"/>
    <property type="match status" value="1"/>
</dbReference>
<dbReference type="GO" id="GO:0005524">
    <property type="term" value="F:ATP binding"/>
    <property type="evidence" value="ECO:0007669"/>
    <property type="project" value="UniProtKB-UniRule"/>
</dbReference>
<dbReference type="Pfam" id="PF00271">
    <property type="entry name" value="Helicase_C"/>
    <property type="match status" value="1"/>
</dbReference>
<proteinExistence type="inferred from homology"/>
<dbReference type="Pfam" id="PF00270">
    <property type="entry name" value="DEAD"/>
    <property type="match status" value="1"/>
</dbReference>
<evidence type="ECO:0000256" key="3">
    <source>
        <dbReference type="ARBA" id="ARBA00022806"/>
    </source>
</evidence>
<dbReference type="AlphaFoldDB" id="A0A9P0A3W7"/>
<evidence type="ECO:0000256" key="4">
    <source>
        <dbReference type="ARBA" id="ARBA00022840"/>
    </source>
</evidence>
<dbReference type="Gene3D" id="3.40.50.300">
    <property type="entry name" value="P-loop containing nucleotide triphosphate hydrolases"/>
    <property type="match status" value="2"/>
</dbReference>
<evidence type="ECO:0000256" key="5">
    <source>
        <dbReference type="ARBA" id="ARBA00022884"/>
    </source>
</evidence>
<feature type="compositionally biased region" description="Basic residues" evidence="8">
    <location>
        <begin position="642"/>
        <end position="653"/>
    </location>
</feature>
<keyword evidence="12" id="KW-1185">Reference proteome</keyword>
<gene>
    <name evidence="11" type="ORF">BEMITA_LOCUS3127</name>
</gene>